<reference evidence="1 2" key="1">
    <citation type="submission" date="2015-09" db="EMBL/GenBank/DDBJ databases">
        <title>Trachymyrmex cornetzi WGS genome.</title>
        <authorList>
            <person name="Nygaard S."/>
            <person name="Hu H."/>
            <person name="Boomsma J."/>
            <person name="Zhang G."/>
        </authorList>
    </citation>
    <scope>NUCLEOTIDE SEQUENCE [LARGE SCALE GENOMIC DNA]</scope>
    <source>
        <strain evidence="1">Tcor2-1</strain>
        <tissue evidence="1">Whole body</tissue>
    </source>
</reference>
<gene>
    <name evidence="1" type="ORF">ALC57_00183</name>
</gene>
<organism evidence="1 2">
    <name type="scientific">Trachymyrmex cornetzi</name>
    <dbReference type="NCBI Taxonomy" id="471704"/>
    <lineage>
        <taxon>Eukaryota</taxon>
        <taxon>Metazoa</taxon>
        <taxon>Ecdysozoa</taxon>
        <taxon>Arthropoda</taxon>
        <taxon>Hexapoda</taxon>
        <taxon>Insecta</taxon>
        <taxon>Pterygota</taxon>
        <taxon>Neoptera</taxon>
        <taxon>Endopterygota</taxon>
        <taxon>Hymenoptera</taxon>
        <taxon>Apocrita</taxon>
        <taxon>Aculeata</taxon>
        <taxon>Formicoidea</taxon>
        <taxon>Formicidae</taxon>
        <taxon>Myrmicinae</taxon>
        <taxon>Trachymyrmex</taxon>
    </lineage>
</organism>
<keyword evidence="2" id="KW-1185">Reference proteome</keyword>
<name>A0A151JSK0_9HYME</name>
<protein>
    <submittedName>
        <fullName evidence="1">Uncharacterized protein</fullName>
    </submittedName>
</protein>
<sequence length="225" mass="26615">MADHRANVEDMDGVNTAKLFEAMEVEFEDMEHMWEGCVKDVLRVLGNQRKRDINGMRISPVQFLRDRELGIRGEKHGKVITKHVLNWSLLARQRVYTWLREEAKDVYKNINVDVVKNEYYWAKIIADRIPYRCKCIKIPAGSDKCVELLIIEWFLDVFPPCEIPSKKLLLDLCNDRQCFDCKQCIFAFKHNDKVRECYDIIESLRYYNACFRETCKCSVEECDVI</sequence>
<dbReference type="AlphaFoldDB" id="A0A151JSK0"/>
<dbReference type="EMBL" id="KQ978526">
    <property type="protein sequence ID" value="KYN30349.1"/>
    <property type="molecule type" value="Genomic_DNA"/>
</dbReference>
<proteinExistence type="predicted"/>
<accession>A0A151JSK0</accession>
<evidence type="ECO:0000313" key="2">
    <source>
        <dbReference type="Proteomes" id="UP000078492"/>
    </source>
</evidence>
<dbReference type="Proteomes" id="UP000078492">
    <property type="component" value="Unassembled WGS sequence"/>
</dbReference>
<evidence type="ECO:0000313" key="1">
    <source>
        <dbReference type="EMBL" id="KYN30349.1"/>
    </source>
</evidence>